<proteinExistence type="predicted"/>
<feature type="region of interest" description="Disordered" evidence="1">
    <location>
        <begin position="61"/>
        <end position="105"/>
    </location>
</feature>
<keyword evidence="3" id="KW-1185">Reference proteome</keyword>
<dbReference type="EMBL" id="BSDD01000003">
    <property type="protein sequence ID" value="GLH70029.1"/>
    <property type="molecule type" value="Genomic_DNA"/>
</dbReference>
<comment type="caution">
    <text evidence="2">The sequence shown here is derived from an EMBL/GenBank/DDBJ whole genome shotgun (WGS) entry which is preliminary data.</text>
</comment>
<dbReference type="RefSeq" id="WP_285724345.1">
    <property type="nucleotide sequence ID" value="NZ_BSDD01000003.1"/>
</dbReference>
<evidence type="ECO:0000313" key="2">
    <source>
        <dbReference type="EMBL" id="GLH70029.1"/>
    </source>
</evidence>
<protein>
    <submittedName>
        <fullName evidence="2">Uncharacterized protein</fullName>
    </submittedName>
</protein>
<evidence type="ECO:0000313" key="3">
    <source>
        <dbReference type="Proteomes" id="UP001165089"/>
    </source>
</evidence>
<sequence>MISPLTQRQILQTASVEAARLAVDGQAQIQQEQARRQAFDAKLAEAMLDVADVEETDVLRLTEREGRGRQPGHGAGADDDAAEHAEALMSQDSAEGAGPHLDLLA</sequence>
<gene>
    <name evidence="2" type="ORF">GETHPA_15620</name>
</gene>
<reference evidence="2 3" key="1">
    <citation type="journal article" date="2023" name="Antonie Van Leeuwenhoek">
        <title>Mesoterricola silvestris gen. nov., sp. nov., Mesoterricola sediminis sp. nov., Geothrix oryzae sp. nov., Geothrix edaphica sp. nov., Geothrix rubra sp. nov., and Geothrix limicola sp. nov., six novel members of Acidobacteriota isolated from soils.</title>
        <authorList>
            <person name="Itoh H."/>
            <person name="Sugisawa Y."/>
            <person name="Mise K."/>
            <person name="Xu Z."/>
            <person name="Kuniyasu M."/>
            <person name="Ushijima N."/>
            <person name="Kawano K."/>
            <person name="Kobayashi E."/>
            <person name="Shiratori Y."/>
            <person name="Masuda Y."/>
            <person name="Senoo K."/>
        </authorList>
    </citation>
    <scope>NUCLEOTIDE SEQUENCE [LARGE SCALE GENOMIC DNA]</scope>
    <source>
        <strain evidence="2 3">Red803</strain>
    </source>
</reference>
<organism evidence="2 3">
    <name type="scientific">Geothrix rubra</name>
    <dbReference type="NCBI Taxonomy" id="2927977"/>
    <lineage>
        <taxon>Bacteria</taxon>
        <taxon>Pseudomonadati</taxon>
        <taxon>Acidobacteriota</taxon>
        <taxon>Holophagae</taxon>
        <taxon>Holophagales</taxon>
        <taxon>Holophagaceae</taxon>
        <taxon>Geothrix</taxon>
    </lineage>
</organism>
<dbReference type="Proteomes" id="UP001165089">
    <property type="component" value="Unassembled WGS sequence"/>
</dbReference>
<accession>A0ABQ5Q5J4</accession>
<name>A0ABQ5Q5J4_9BACT</name>
<evidence type="ECO:0000256" key="1">
    <source>
        <dbReference type="SAM" id="MobiDB-lite"/>
    </source>
</evidence>